<dbReference type="SUPFAM" id="SSF81585">
    <property type="entry name" value="PsbU/PolX domain-like"/>
    <property type="match status" value="1"/>
</dbReference>
<dbReference type="PANTHER" id="PTHR21180">
    <property type="entry name" value="ENDONUCLEASE/EXONUCLEASE/PHOSPHATASE FAMILY DOMAIN-CONTAINING PROTEIN 1"/>
    <property type="match status" value="1"/>
</dbReference>
<reference evidence="1 2" key="1">
    <citation type="submission" date="2020-10" db="EMBL/GenBank/DDBJ databases">
        <authorList>
            <person name="Castelo-Branco R."/>
            <person name="Eusebio N."/>
            <person name="Adriana R."/>
            <person name="Vieira A."/>
            <person name="Brugerolle De Fraissinette N."/>
            <person name="Rezende De Castro R."/>
            <person name="Schneider M.P."/>
            <person name="Vasconcelos V."/>
            <person name="Leao P.N."/>
        </authorList>
    </citation>
    <scope>NUCLEOTIDE SEQUENCE [LARGE SCALE GENOMIC DNA]</scope>
    <source>
        <strain evidence="1 2">LEGE 00031</strain>
    </source>
</reference>
<accession>A0ABR9VT32</accession>
<organism evidence="1 2">
    <name type="scientific">Synechocystis salina LEGE 00031</name>
    <dbReference type="NCBI Taxonomy" id="1828736"/>
    <lineage>
        <taxon>Bacteria</taxon>
        <taxon>Bacillati</taxon>
        <taxon>Cyanobacteriota</taxon>
        <taxon>Cyanophyceae</taxon>
        <taxon>Synechococcales</taxon>
        <taxon>Merismopediaceae</taxon>
        <taxon>Synechocystis</taxon>
    </lineage>
</organism>
<dbReference type="Pfam" id="PF12836">
    <property type="entry name" value="HHH_3"/>
    <property type="match status" value="1"/>
</dbReference>
<proteinExistence type="predicted"/>
<name>A0ABR9VT32_9SYNC</name>
<dbReference type="SUPFAM" id="SSF47781">
    <property type="entry name" value="RuvA domain 2-like"/>
    <property type="match status" value="1"/>
</dbReference>
<dbReference type="GO" id="GO:0003677">
    <property type="term" value="F:DNA binding"/>
    <property type="evidence" value="ECO:0007669"/>
    <property type="project" value="UniProtKB-KW"/>
</dbReference>
<dbReference type="Proteomes" id="UP000658720">
    <property type="component" value="Unassembled WGS sequence"/>
</dbReference>
<evidence type="ECO:0000313" key="2">
    <source>
        <dbReference type="Proteomes" id="UP000658720"/>
    </source>
</evidence>
<sequence length="171" mass="19385">MVNFRRRALQHRLQSDPYYRFQSWQELAIAGELGLRIEVNQATVDEWLRLPGLSIHQARQLKELSTMGVQFLAMEDLAAALNVPVQQIKPWEPILSFTYADPESLLAPPKIPVNQADLNQLLTVPHLSPAIATALLQEREAGGEYRNLGDLQKRLGLPVALITQLLHYLQF</sequence>
<dbReference type="Gene3D" id="1.10.150.280">
    <property type="entry name" value="AF1531-like domain"/>
    <property type="match status" value="1"/>
</dbReference>
<keyword evidence="2" id="KW-1185">Reference proteome</keyword>
<dbReference type="InterPro" id="IPR051675">
    <property type="entry name" value="Endo/Exo/Phosphatase_dom_1"/>
</dbReference>
<keyword evidence="1" id="KW-0238">DNA-binding</keyword>
<dbReference type="InterPro" id="IPR010994">
    <property type="entry name" value="RuvA_2-like"/>
</dbReference>
<dbReference type="RefSeq" id="WP_194020099.1">
    <property type="nucleotide sequence ID" value="NZ_JADEVV010000032.1"/>
</dbReference>
<gene>
    <name evidence="1" type="ORF">IQ217_11830</name>
</gene>
<dbReference type="EMBL" id="JADEVV010000032">
    <property type="protein sequence ID" value="MBE9254518.1"/>
    <property type="molecule type" value="Genomic_DNA"/>
</dbReference>
<protein>
    <submittedName>
        <fullName evidence="1">ComEA family DNA-binding protein</fullName>
    </submittedName>
</protein>
<dbReference type="PANTHER" id="PTHR21180:SF32">
    <property type="entry name" value="ENDONUCLEASE_EXONUCLEASE_PHOSPHATASE FAMILY DOMAIN-CONTAINING PROTEIN 1"/>
    <property type="match status" value="1"/>
</dbReference>
<comment type="caution">
    <text evidence="1">The sequence shown here is derived from an EMBL/GenBank/DDBJ whole genome shotgun (WGS) entry which is preliminary data.</text>
</comment>
<evidence type="ECO:0000313" key="1">
    <source>
        <dbReference type="EMBL" id="MBE9254518.1"/>
    </source>
</evidence>